<evidence type="ECO:0000313" key="2">
    <source>
        <dbReference type="Proteomes" id="UP001214043"/>
    </source>
</evidence>
<sequence length="73" mass="8057">MSDPILFTHDGAREYLSGANPDTLTPPIILGRRRFYSRAALDRAVKEKAGLPIDDGGRPAPADVYDQWKKNCA</sequence>
<reference evidence="1" key="1">
    <citation type="submission" date="2023-02" db="EMBL/GenBank/DDBJ databases">
        <title>Genome sequence of Hyphococcus flavus.</title>
        <authorList>
            <person name="Rong J.-C."/>
            <person name="Zhao Q."/>
            <person name="Yi M."/>
            <person name="Wu J.-Y."/>
        </authorList>
    </citation>
    <scope>NUCLEOTIDE SEQUENCE</scope>
    <source>
        <strain evidence="1">MCCC 1K03223</strain>
    </source>
</reference>
<accession>A0AAF0CFP7</accession>
<dbReference type="EMBL" id="CP118166">
    <property type="protein sequence ID" value="WDI31619.1"/>
    <property type="molecule type" value="Genomic_DNA"/>
</dbReference>
<protein>
    <submittedName>
        <fullName evidence="1">Uncharacterized protein</fullName>
    </submittedName>
</protein>
<proteinExistence type="predicted"/>
<dbReference type="RefSeq" id="WP_274493506.1">
    <property type="nucleotide sequence ID" value="NZ_CP118166.1"/>
</dbReference>
<gene>
    <name evidence="1" type="ORF">PUV54_00225</name>
</gene>
<dbReference type="Proteomes" id="UP001214043">
    <property type="component" value="Chromosome"/>
</dbReference>
<organism evidence="1 2">
    <name type="scientific">Hyphococcus flavus</name>
    <dbReference type="NCBI Taxonomy" id="1866326"/>
    <lineage>
        <taxon>Bacteria</taxon>
        <taxon>Pseudomonadati</taxon>
        <taxon>Pseudomonadota</taxon>
        <taxon>Alphaproteobacteria</taxon>
        <taxon>Parvularculales</taxon>
        <taxon>Parvularculaceae</taxon>
        <taxon>Hyphococcus</taxon>
    </lineage>
</organism>
<dbReference type="KEGG" id="hfl:PUV54_00225"/>
<keyword evidence="2" id="KW-1185">Reference proteome</keyword>
<dbReference type="AlphaFoldDB" id="A0AAF0CFP7"/>
<name>A0AAF0CFP7_9PROT</name>
<evidence type="ECO:0000313" key="1">
    <source>
        <dbReference type="EMBL" id="WDI31619.1"/>
    </source>
</evidence>